<feature type="region of interest" description="Disordered" evidence="1">
    <location>
        <begin position="16"/>
        <end position="37"/>
    </location>
</feature>
<feature type="compositionally biased region" description="Polar residues" evidence="1">
    <location>
        <begin position="81"/>
        <end position="118"/>
    </location>
</feature>
<dbReference type="Proteomes" id="UP001279734">
    <property type="component" value="Unassembled WGS sequence"/>
</dbReference>
<protein>
    <submittedName>
        <fullName evidence="2">Uncharacterized protein</fullName>
    </submittedName>
</protein>
<reference evidence="2" key="1">
    <citation type="submission" date="2023-05" db="EMBL/GenBank/DDBJ databases">
        <title>Nepenthes gracilis genome sequencing.</title>
        <authorList>
            <person name="Fukushima K."/>
        </authorList>
    </citation>
    <scope>NUCLEOTIDE SEQUENCE</scope>
    <source>
        <strain evidence="2">SING2019-196</strain>
    </source>
</reference>
<dbReference type="AlphaFoldDB" id="A0AAD3Y2R4"/>
<accession>A0AAD3Y2R4</accession>
<proteinExistence type="predicted"/>
<keyword evidence="3" id="KW-1185">Reference proteome</keyword>
<evidence type="ECO:0000313" key="2">
    <source>
        <dbReference type="EMBL" id="GMH26983.1"/>
    </source>
</evidence>
<organism evidence="2 3">
    <name type="scientific">Nepenthes gracilis</name>
    <name type="common">Slender pitcher plant</name>
    <dbReference type="NCBI Taxonomy" id="150966"/>
    <lineage>
        <taxon>Eukaryota</taxon>
        <taxon>Viridiplantae</taxon>
        <taxon>Streptophyta</taxon>
        <taxon>Embryophyta</taxon>
        <taxon>Tracheophyta</taxon>
        <taxon>Spermatophyta</taxon>
        <taxon>Magnoliopsida</taxon>
        <taxon>eudicotyledons</taxon>
        <taxon>Gunneridae</taxon>
        <taxon>Pentapetalae</taxon>
        <taxon>Caryophyllales</taxon>
        <taxon>Nepenthaceae</taxon>
        <taxon>Nepenthes</taxon>
    </lineage>
</organism>
<gene>
    <name evidence="2" type="ORF">Nepgr_028826</name>
</gene>
<dbReference type="EMBL" id="BSYO01000032">
    <property type="protein sequence ID" value="GMH26983.1"/>
    <property type="molecule type" value="Genomic_DNA"/>
</dbReference>
<comment type="caution">
    <text evidence="2">The sequence shown here is derived from an EMBL/GenBank/DDBJ whole genome shotgun (WGS) entry which is preliminary data.</text>
</comment>
<evidence type="ECO:0000256" key="1">
    <source>
        <dbReference type="SAM" id="MobiDB-lite"/>
    </source>
</evidence>
<name>A0AAD3Y2R4_NEPGR</name>
<sequence>MRFLSKISSHTYSLVEADDSHLSRKMPSSAKAATRSPWEEHFQKDIEFYESVVSFQIGSQYKGEDPGNASTPICDEVIISTPPQHESPTTPILNSESPPLSRESGTMNTESKENTVTPPASDEFAYSSSKSV</sequence>
<feature type="region of interest" description="Disordered" evidence="1">
    <location>
        <begin position="80"/>
        <end position="132"/>
    </location>
</feature>
<evidence type="ECO:0000313" key="3">
    <source>
        <dbReference type="Proteomes" id="UP001279734"/>
    </source>
</evidence>